<evidence type="ECO:0000256" key="2">
    <source>
        <dbReference type="ARBA" id="ARBA00023002"/>
    </source>
</evidence>
<dbReference type="InterPro" id="IPR013154">
    <property type="entry name" value="ADH-like_N"/>
</dbReference>
<dbReference type="AlphaFoldDB" id="A0AAD4KPM6"/>
<dbReference type="Pfam" id="PF00107">
    <property type="entry name" value="ADH_zinc_N"/>
    <property type="match status" value="1"/>
</dbReference>
<evidence type="ECO:0000259" key="3">
    <source>
        <dbReference type="SMART" id="SM00829"/>
    </source>
</evidence>
<evidence type="ECO:0000256" key="1">
    <source>
        <dbReference type="ARBA" id="ARBA00008072"/>
    </source>
</evidence>
<dbReference type="SUPFAM" id="SSF50129">
    <property type="entry name" value="GroES-like"/>
    <property type="match status" value="1"/>
</dbReference>
<dbReference type="InterPro" id="IPR011032">
    <property type="entry name" value="GroES-like_sf"/>
</dbReference>
<name>A0AAD4KPM6_9EURO</name>
<dbReference type="GeneID" id="70246442"/>
<accession>A0AAD4KPM6</accession>
<proteinExistence type="inferred from homology"/>
<dbReference type="SMART" id="SM00829">
    <property type="entry name" value="PKS_ER"/>
    <property type="match status" value="1"/>
</dbReference>
<reference evidence="4" key="1">
    <citation type="submission" date="2021-12" db="EMBL/GenBank/DDBJ databases">
        <title>Convergent genome expansion in fungi linked to evolution of root-endophyte symbiosis.</title>
        <authorList>
            <consortium name="DOE Joint Genome Institute"/>
            <person name="Ke Y.-H."/>
            <person name="Bonito G."/>
            <person name="Liao H.-L."/>
            <person name="Looney B."/>
            <person name="Rojas-Flechas A."/>
            <person name="Nash J."/>
            <person name="Hameed K."/>
            <person name="Schadt C."/>
            <person name="Martin F."/>
            <person name="Crous P.W."/>
            <person name="Miettinen O."/>
            <person name="Magnuson J.K."/>
            <person name="Labbe J."/>
            <person name="Jacobson D."/>
            <person name="Doktycz M.J."/>
            <person name="Veneault-Fourrey C."/>
            <person name="Kuo A."/>
            <person name="Mondo S."/>
            <person name="Calhoun S."/>
            <person name="Riley R."/>
            <person name="Ohm R."/>
            <person name="LaButti K."/>
            <person name="Andreopoulos B."/>
            <person name="Pangilinan J."/>
            <person name="Nolan M."/>
            <person name="Tritt A."/>
            <person name="Clum A."/>
            <person name="Lipzen A."/>
            <person name="Daum C."/>
            <person name="Barry K."/>
            <person name="Grigoriev I.V."/>
            <person name="Vilgalys R."/>
        </authorList>
    </citation>
    <scope>NUCLEOTIDE SEQUENCE</scope>
    <source>
        <strain evidence="4">PMI_201</strain>
    </source>
</reference>
<dbReference type="Gene3D" id="3.40.50.720">
    <property type="entry name" value="NAD(P)-binding Rossmann-like Domain"/>
    <property type="match status" value="1"/>
</dbReference>
<dbReference type="PANTHER" id="PTHR45348:SF2">
    <property type="entry name" value="ZINC-TYPE ALCOHOL DEHYDROGENASE-LIKE PROTEIN C2E1P3.01"/>
    <property type="match status" value="1"/>
</dbReference>
<keyword evidence="5" id="KW-1185">Reference proteome</keyword>
<dbReference type="Gene3D" id="3.90.180.10">
    <property type="entry name" value="Medium-chain alcohol dehydrogenases, catalytic domain"/>
    <property type="match status" value="1"/>
</dbReference>
<sequence length="342" mass="36645">MTTIVDNEAAWLESFKGYPLKVGPGPKQEPAEDEIVIKVAYAAVNPLDWKLQDGDSYEMPFPNITGVDIAGTVVQLGSKVTRFQLGQRVLGLCNGLIVRKTANCGWQKYSTCPEIHVSAIPDSLPLANASVLPLSISTAAVGLFIELQLELPSLDPKPTGKTVFIWGGSSSCGSSAIQLAIAAGYQVATTASPANFEYVKDLGASYVFDHRNPKIVGEVLKVLKPGDYVFDCISTAETLKPCGEILGKIGGGRLAVLNTPEGSFMDNIEPRRVWVWQPALLESDLGDTILRKYLPAALAAGKLKAKPDPMIIEGGLEKVQEGIDLQRVGVSAKKIVIEIAKE</sequence>
<protein>
    <submittedName>
        <fullName evidence="4">Zinc binding dehydrogenase</fullName>
    </submittedName>
</protein>
<dbReference type="RefSeq" id="XP_046072239.1">
    <property type="nucleotide sequence ID" value="XM_046216155.1"/>
</dbReference>
<dbReference type="GO" id="GO:0016651">
    <property type="term" value="F:oxidoreductase activity, acting on NAD(P)H"/>
    <property type="evidence" value="ECO:0007669"/>
    <property type="project" value="InterPro"/>
</dbReference>
<keyword evidence="2" id="KW-0560">Oxidoreductase</keyword>
<dbReference type="InterPro" id="IPR047122">
    <property type="entry name" value="Trans-enoyl_RdTase-like"/>
</dbReference>
<dbReference type="EMBL" id="JAJTJA010000006">
    <property type="protein sequence ID" value="KAH8697538.1"/>
    <property type="molecule type" value="Genomic_DNA"/>
</dbReference>
<dbReference type="SUPFAM" id="SSF51735">
    <property type="entry name" value="NAD(P)-binding Rossmann-fold domains"/>
    <property type="match status" value="1"/>
</dbReference>
<evidence type="ECO:0000313" key="5">
    <source>
        <dbReference type="Proteomes" id="UP001201262"/>
    </source>
</evidence>
<dbReference type="Proteomes" id="UP001201262">
    <property type="component" value="Unassembled WGS sequence"/>
</dbReference>
<gene>
    <name evidence="4" type="ORF">BGW36DRAFT_378862</name>
</gene>
<dbReference type="PANTHER" id="PTHR45348">
    <property type="entry name" value="HYPOTHETICAL OXIDOREDUCTASE (EUROFUNG)"/>
    <property type="match status" value="1"/>
</dbReference>
<feature type="domain" description="Enoyl reductase (ER)" evidence="3">
    <location>
        <begin position="17"/>
        <end position="337"/>
    </location>
</feature>
<dbReference type="InterPro" id="IPR013149">
    <property type="entry name" value="ADH-like_C"/>
</dbReference>
<organism evidence="4 5">
    <name type="scientific">Talaromyces proteolyticus</name>
    <dbReference type="NCBI Taxonomy" id="1131652"/>
    <lineage>
        <taxon>Eukaryota</taxon>
        <taxon>Fungi</taxon>
        <taxon>Dikarya</taxon>
        <taxon>Ascomycota</taxon>
        <taxon>Pezizomycotina</taxon>
        <taxon>Eurotiomycetes</taxon>
        <taxon>Eurotiomycetidae</taxon>
        <taxon>Eurotiales</taxon>
        <taxon>Trichocomaceae</taxon>
        <taxon>Talaromyces</taxon>
        <taxon>Talaromyces sect. Bacilispori</taxon>
    </lineage>
</organism>
<dbReference type="InterPro" id="IPR020843">
    <property type="entry name" value="ER"/>
</dbReference>
<evidence type="ECO:0000313" key="4">
    <source>
        <dbReference type="EMBL" id="KAH8697538.1"/>
    </source>
</evidence>
<dbReference type="Pfam" id="PF08240">
    <property type="entry name" value="ADH_N"/>
    <property type="match status" value="1"/>
</dbReference>
<dbReference type="CDD" id="cd08249">
    <property type="entry name" value="enoyl_reductase_like"/>
    <property type="match status" value="1"/>
</dbReference>
<comment type="caution">
    <text evidence="4">The sequence shown here is derived from an EMBL/GenBank/DDBJ whole genome shotgun (WGS) entry which is preliminary data.</text>
</comment>
<comment type="similarity">
    <text evidence="1">Belongs to the zinc-containing alcohol dehydrogenase family.</text>
</comment>
<dbReference type="InterPro" id="IPR036291">
    <property type="entry name" value="NAD(P)-bd_dom_sf"/>
</dbReference>